<accession>A0A182HNN8</accession>
<dbReference type="SUPFAM" id="SSF50729">
    <property type="entry name" value="PH domain-like"/>
    <property type="match status" value="1"/>
</dbReference>
<feature type="compositionally biased region" description="Polar residues" evidence="6">
    <location>
        <begin position="577"/>
        <end position="595"/>
    </location>
</feature>
<proteinExistence type="inferred from homology"/>
<feature type="compositionally biased region" description="Low complexity" evidence="6">
    <location>
        <begin position="607"/>
        <end position="625"/>
    </location>
</feature>
<feature type="compositionally biased region" description="Low complexity" evidence="6">
    <location>
        <begin position="320"/>
        <end position="332"/>
    </location>
</feature>
<feature type="region of interest" description="Disordered" evidence="6">
    <location>
        <begin position="1179"/>
        <end position="1283"/>
    </location>
</feature>
<dbReference type="GO" id="GO:0005737">
    <property type="term" value="C:cytoplasm"/>
    <property type="evidence" value="ECO:0007669"/>
    <property type="project" value="UniProtKB-SubCell"/>
</dbReference>
<dbReference type="PANTHER" id="PTHR10663">
    <property type="entry name" value="GUANYL-NUCLEOTIDE EXCHANGE FACTOR"/>
    <property type="match status" value="1"/>
</dbReference>
<evidence type="ECO:0000256" key="2">
    <source>
        <dbReference type="ARBA" id="ARBA00006248"/>
    </source>
</evidence>
<dbReference type="Gene3D" id="1.10.1000.11">
    <property type="entry name" value="Arf Nucleotide-binding Site Opener,domain 2"/>
    <property type="match status" value="1"/>
</dbReference>
<dbReference type="InterPro" id="IPR023394">
    <property type="entry name" value="Sec7_C_sf"/>
</dbReference>
<name>A0A182HNN8_ANOAR</name>
<dbReference type="FunFam" id="2.30.29.30:FF:000004">
    <property type="entry name" value="IQ motif and SEC7 domain-containing protein 1"/>
    <property type="match status" value="1"/>
</dbReference>
<keyword evidence="4" id="KW-0597">Phosphoprotein</keyword>
<dbReference type="EMBL" id="APCN01001950">
    <property type="status" value="NOT_ANNOTATED_CDS"/>
    <property type="molecule type" value="Genomic_DNA"/>
</dbReference>
<feature type="region of interest" description="Disordered" evidence="6">
    <location>
        <begin position="120"/>
        <end position="163"/>
    </location>
</feature>
<dbReference type="PROSITE" id="PS50096">
    <property type="entry name" value="IQ"/>
    <property type="match status" value="1"/>
</dbReference>
<feature type="region of interest" description="Disordered" evidence="6">
    <location>
        <begin position="313"/>
        <end position="334"/>
    </location>
</feature>
<dbReference type="PROSITE" id="PS50190">
    <property type="entry name" value="SEC7"/>
    <property type="match status" value="1"/>
</dbReference>
<dbReference type="FunFam" id="1.10.220.20:FF:000001">
    <property type="entry name" value="IQ motif and SEC7 domain-containing protein 1"/>
    <property type="match status" value="1"/>
</dbReference>
<feature type="compositionally biased region" description="Polar residues" evidence="6">
    <location>
        <begin position="1252"/>
        <end position="1269"/>
    </location>
</feature>
<dbReference type="InterPro" id="IPR011993">
    <property type="entry name" value="PH-like_dom_sf"/>
</dbReference>
<organism evidence="7 8">
    <name type="scientific">Anopheles arabiensis</name>
    <name type="common">Mosquito</name>
    <dbReference type="NCBI Taxonomy" id="7173"/>
    <lineage>
        <taxon>Eukaryota</taxon>
        <taxon>Metazoa</taxon>
        <taxon>Ecdysozoa</taxon>
        <taxon>Arthropoda</taxon>
        <taxon>Hexapoda</taxon>
        <taxon>Insecta</taxon>
        <taxon>Pterygota</taxon>
        <taxon>Neoptera</taxon>
        <taxon>Endopterygota</taxon>
        <taxon>Diptera</taxon>
        <taxon>Nematocera</taxon>
        <taxon>Culicoidea</taxon>
        <taxon>Culicidae</taxon>
        <taxon>Anophelinae</taxon>
        <taxon>Anopheles</taxon>
    </lineage>
</organism>
<dbReference type="FunFam" id="1.10.1000.11:FF:000009">
    <property type="entry name" value="IQ motif and SEC7 domain-containing protein"/>
    <property type="match status" value="1"/>
</dbReference>
<dbReference type="Gene3D" id="2.30.29.30">
    <property type="entry name" value="Pleckstrin-homology domain (PH domain)/Phosphotyrosine-binding domain (PTB)"/>
    <property type="match status" value="1"/>
</dbReference>
<evidence type="ECO:0000313" key="7">
    <source>
        <dbReference type="EnsemblMetazoa" id="AARA002877-PA"/>
    </source>
</evidence>
<dbReference type="GO" id="GO:0030036">
    <property type="term" value="P:actin cytoskeleton organization"/>
    <property type="evidence" value="ECO:0007669"/>
    <property type="project" value="TreeGrafter"/>
</dbReference>
<evidence type="ECO:0000256" key="5">
    <source>
        <dbReference type="ARBA" id="ARBA00023054"/>
    </source>
</evidence>
<keyword evidence="8" id="KW-1185">Reference proteome</keyword>
<reference evidence="7" key="1">
    <citation type="submission" date="2022-08" db="UniProtKB">
        <authorList>
            <consortium name="EnsemblMetazoa"/>
        </authorList>
    </citation>
    <scope>IDENTIFICATION</scope>
    <source>
        <strain evidence="7">Dongola</strain>
    </source>
</reference>
<dbReference type="InterPro" id="IPR035999">
    <property type="entry name" value="Sec7_dom_sf"/>
</dbReference>
<feature type="compositionally biased region" description="Low complexity" evidence="6">
    <location>
        <begin position="1300"/>
        <end position="1312"/>
    </location>
</feature>
<dbReference type="Gene3D" id="1.10.220.20">
    <property type="match status" value="1"/>
</dbReference>
<feature type="compositionally biased region" description="Gly residues" evidence="6">
    <location>
        <begin position="550"/>
        <end position="559"/>
    </location>
</feature>
<feature type="region of interest" description="Disordered" evidence="6">
    <location>
        <begin position="1098"/>
        <end position="1118"/>
    </location>
</feature>
<dbReference type="EnsemblMetazoa" id="AARA002877-RA">
    <property type="protein sequence ID" value="AARA002877-PA"/>
    <property type="gene ID" value="AARA002877"/>
</dbReference>
<dbReference type="PANTHER" id="PTHR10663:SF342">
    <property type="entry name" value="FI21420P1"/>
    <property type="match status" value="1"/>
</dbReference>
<dbReference type="Pfam" id="PF16453">
    <property type="entry name" value="IQ_SEC7_PH"/>
    <property type="match status" value="1"/>
</dbReference>
<protein>
    <submittedName>
        <fullName evidence="7">Uncharacterized protein</fullName>
    </submittedName>
</protein>
<feature type="compositionally biased region" description="Polar residues" evidence="6">
    <location>
        <begin position="499"/>
        <end position="513"/>
    </location>
</feature>
<dbReference type="CDD" id="cd00171">
    <property type="entry name" value="Sec7"/>
    <property type="match status" value="1"/>
</dbReference>
<evidence type="ECO:0000256" key="4">
    <source>
        <dbReference type="ARBA" id="ARBA00022553"/>
    </source>
</evidence>
<dbReference type="SUPFAM" id="SSF48425">
    <property type="entry name" value="Sec7 domain"/>
    <property type="match status" value="1"/>
</dbReference>
<feature type="compositionally biased region" description="Low complexity" evidence="6">
    <location>
        <begin position="138"/>
        <end position="162"/>
    </location>
</feature>
<comment type="similarity">
    <text evidence="2">Belongs to the BRAG family.</text>
</comment>
<sequence length="1339" mass="143889">MCGSEGQQPLQQLLPPTSTTSSPEVVVDEEGDEDGTTTLLSLSPDCADSGIGVELDAGGRSIASVTSTGGSDDDDSLSCDCVCSCCCKCREVAIEEDGGSPSLLLSPEITFLSQQYTRLPSLQPPTPLTEPPDDRLSRVPVRNSVASSNSSSSSLSSVPRSRSTTRLEDVVMAAVKRHDDNTMAAIVRRRRRLQLRAKSGEYPLTIPESSTTTLPHDRNNKALTLCSSSSTAMMAQRSAAAASLPQGGVRTLEIKFVWYELSQDLLDKQIELLERKYGGVKARNAALTIQRAFRHYTMVKKFASITAMAKAEKRMSRRVQQQQQSQQQQQQSDLDMMHHHLQPATALEDGQIYATEDGTMVGQQRVCATISATPPGTLHHRVTPVRSMSLRERRLDSSPIPRSQSGTASPAPVPITSWSQSPTQLVTGAATAQQQQQQQQQQYSHPHVNILHQQQAQLAGYGYTPAVSAQSHAVVMHHHPHPHQQHQQQQYQSQYGSQDLNVSGASSGSQLDSTVSSMNLSWNSQTASTHQSPYTPHYTAAQIYMRPRGIGIGSSGGSSGSTSSAGGRKVPPEVPKRTSSITGPGGQQHTPSRSLRPNGLCKTAENGSLSSVQSSGSDSSASAAGVGIEMIGGGGGGSSDRSSSPQWKRKGPGSSQSGSITLLPAQSPDHMLLSATDGTTVVGGAAGRSIHSTVATATATATAASGVSTGGGSSANVTITSIESECLSSHTSAAQYSMMEQHDQIVHTPTSYKVSETIRKRQYRVGLNLFNKKPERGITYLIRKGFLENTPQGVARFLITRKGLSRQMIGEYLGNLQNQFNMAVLDCFAGELDLSGMQVDVALRKFQGYFRMPGEAQKIERLMEVFSARYCQCNSDIVARLRSHDTVFVLAFAIIMLNTDLHTPNLKPERRMRCDDFVKNLRGIDDCHDIDRDMLNGIYERVKANEFKPGSDHVTQVMKVQATIVGKKPNLALPHRRLVCYCRLYEIPDINKKERPGVHQREVFLFNDLLVITKIFSKKKSSVTYTFRNSYTLCGMVVTLLDVPNYQFCIRLSQKVDGKVLVTFNARNEHDRCKFAEDLRESISEMDEMETLRIEAELERQKSARGGTRTTNSENRDSGVADVEVCAGPYPGAGVPGGLVPGSVGGVSPNECGLAHTHSEAQLKRSALSNSLLDMHEQFGNEKPQRRGSVGSLDSGMSISFQSTSASTGSRSDIKQQQLHHHPGGQPTTGVLQQHQAASAMNNNGMAMVGGTSTTSIGNPNNSLSTQSGAIHRRERKPSRTEDAATVAALALAASAGVSSAMAVASSSSSSATGGGGPNSSSSSNSTATGGNYGRSTEV</sequence>
<evidence type="ECO:0000256" key="6">
    <source>
        <dbReference type="SAM" id="MobiDB-lite"/>
    </source>
</evidence>
<dbReference type="InterPro" id="IPR033742">
    <property type="entry name" value="IQSEC_PH"/>
</dbReference>
<keyword evidence="5" id="KW-0175">Coiled coil</keyword>
<feature type="compositionally biased region" description="Low complexity" evidence="6">
    <location>
        <begin position="1319"/>
        <end position="1330"/>
    </location>
</feature>
<dbReference type="InterPro" id="IPR000904">
    <property type="entry name" value="Sec7_dom"/>
</dbReference>
<feature type="region of interest" description="Disordered" evidence="6">
    <location>
        <begin position="476"/>
        <end position="513"/>
    </location>
</feature>
<dbReference type="VEuPathDB" id="VectorBase:AARA002877"/>
<feature type="region of interest" description="Disordered" evidence="6">
    <location>
        <begin position="372"/>
        <end position="445"/>
    </location>
</feature>
<comment type="subcellular location">
    <subcellularLocation>
        <location evidence="1">Cytoplasm</location>
    </subcellularLocation>
</comment>
<feature type="compositionally biased region" description="Low complexity" evidence="6">
    <location>
        <begin position="485"/>
        <end position="498"/>
    </location>
</feature>
<evidence type="ECO:0000313" key="8">
    <source>
        <dbReference type="Proteomes" id="UP000075840"/>
    </source>
</evidence>
<dbReference type="Proteomes" id="UP000075840">
    <property type="component" value="Unassembled WGS sequence"/>
</dbReference>
<feature type="region of interest" description="Disordered" evidence="6">
    <location>
        <begin position="1"/>
        <end position="41"/>
    </location>
</feature>
<feature type="compositionally biased region" description="Low complexity" evidence="6">
    <location>
        <begin position="7"/>
        <end position="25"/>
    </location>
</feature>
<keyword evidence="3" id="KW-0963">Cytoplasm</keyword>
<dbReference type="GO" id="GO:0032012">
    <property type="term" value="P:regulation of ARF protein signal transduction"/>
    <property type="evidence" value="ECO:0007669"/>
    <property type="project" value="InterPro"/>
</dbReference>
<feature type="region of interest" description="Disordered" evidence="6">
    <location>
        <begin position="1300"/>
        <end position="1339"/>
    </location>
</feature>
<feature type="compositionally biased region" description="Polar residues" evidence="6">
    <location>
        <begin position="1195"/>
        <end position="1211"/>
    </location>
</feature>
<evidence type="ECO:0000256" key="3">
    <source>
        <dbReference type="ARBA" id="ARBA00022490"/>
    </source>
</evidence>
<dbReference type="Pfam" id="PF01369">
    <property type="entry name" value="Sec7"/>
    <property type="match status" value="1"/>
</dbReference>
<feature type="region of interest" description="Disordered" evidence="6">
    <location>
        <begin position="549"/>
        <end position="663"/>
    </location>
</feature>
<feature type="compositionally biased region" description="Polar residues" evidence="6">
    <location>
        <begin position="416"/>
        <end position="432"/>
    </location>
</feature>
<dbReference type="CDD" id="cd13318">
    <property type="entry name" value="PH_IQSEC"/>
    <property type="match status" value="1"/>
</dbReference>
<dbReference type="SMART" id="SM00222">
    <property type="entry name" value="Sec7"/>
    <property type="match status" value="1"/>
</dbReference>
<evidence type="ECO:0000256" key="1">
    <source>
        <dbReference type="ARBA" id="ARBA00004496"/>
    </source>
</evidence>
<feature type="compositionally biased region" description="Low complexity" evidence="6">
    <location>
        <begin position="433"/>
        <end position="442"/>
    </location>
</feature>
<dbReference type="VEuPathDB" id="VectorBase:AARA21_015704"/>
<feature type="compositionally biased region" description="Low complexity" evidence="6">
    <location>
        <begin position="1237"/>
        <end position="1251"/>
    </location>
</feature>
<feature type="compositionally biased region" description="Acidic residues" evidence="6">
    <location>
        <begin position="26"/>
        <end position="35"/>
    </location>
</feature>
<dbReference type="GO" id="GO:0005085">
    <property type="term" value="F:guanyl-nucleotide exchange factor activity"/>
    <property type="evidence" value="ECO:0007669"/>
    <property type="project" value="InterPro"/>
</dbReference>